<name>A0ABY8VMA4_9CORY</name>
<dbReference type="PANTHER" id="PTHR48108">
    <property type="entry name" value="CBS DOMAIN-CONTAINING PROTEIN CBSX2, CHLOROPLASTIC"/>
    <property type="match status" value="1"/>
</dbReference>
<dbReference type="InterPro" id="IPR046342">
    <property type="entry name" value="CBS_dom_sf"/>
</dbReference>
<keyword evidence="1" id="KW-0677">Repeat</keyword>
<dbReference type="RefSeq" id="WP_284826398.1">
    <property type="nucleotide sequence ID" value="NZ_CP126969.1"/>
</dbReference>
<dbReference type="Pfam" id="PF00571">
    <property type="entry name" value="CBS"/>
    <property type="match status" value="2"/>
</dbReference>
<evidence type="ECO:0000313" key="6">
    <source>
        <dbReference type="Proteomes" id="UP001225598"/>
    </source>
</evidence>
<gene>
    <name evidence="5" type="ORF">QP027_04685</name>
</gene>
<dbReference type="InterPro" id="IPR014710">
    <property type="entry name" value="RmlC-like_jellyroll"/>
</dbReference>
<dbReference type="InterPro" id="IPR000644">
    <property type="entry name" value="CBS_dom"/>
</dbReference>
<accession>A0ABY8VMA4</accession>
<dbReference type="Pfam" id="PF03445">
    <property type="entry name" value="DUF294"/>
    <property type="match status" value="1"/>
</dbReference>
<keyword evidence="6" id="KW-1185">Reference proteome</keyword>
<dbReference type="InterPro" id="IPR018821">
    <property type="entry name" value="DUF294_put_nucleoTrafse_sb-bd"/>
</dbReference>
<feature type="domain" description="CBS" evidence="4">
    <location>
        <begin position="157"/>
        <end position="213"/>
    </location>
</feature>
<dbReference type="CDD" id="cd00038">
    <property type="entry name" value="CAP_ED"/>
    <property type="match status" value="1"/>
</dbReference>
<sequence length="616" mass="67648">MTVELDEVRSFLAEHEPFAHLPDATLDALPAKLKMTYVRRGEELLRMGEVNDTLYIIRSGAVDVVAEGDMLIDRRETGRNFGYSTLVGEPESSYRMVAVEDSLLLCMPRAVFTELVAENPDIARFFSTQSQRVRSAAKELSDDTSADALRTRVEELVDKRHVAQLGPEATIREAAQKMTEDRSTVLLIVDAGLKGIVTDTDMRKRVVAAGTDTSAPVTDIMTPEPRTIAPDMLAFEAMLAMSELGIHHLPVMEGERVVGVLNSSDILAQLQSDPIYLTADLAHSSAEELEGAYRRAAEVAVRFLDRGASASEAAKLLSSVADTIAARLFVLAEEKYGPAPVPYAFVAVGSQARREMGPASDQDNALVLADSFDPAQHDEYFAQITEFVCQGLHRAGQVLCPGDMMASNPEWRMTVSQWHSTFHNWITAPEAEALLNAQIFFDFRLIYGEQSLADVVHEQAVMHAKGSRRLHAHLAALAARREPPIGFFRGFVVERSGDYADTLDIKKGGTAAVVQMARLYAISAGVPEVDTRSRIQASAGKSISIKGAEDLLDAFDYLQNIAVRQQAQQMRRGEEPNYHIDPKALPSMERDSLRDAFGVIKGLQSALASKYPVRTI</sequence>
<dbReference type="InterPro" id="IPR018490">
    <property type="entry name" value="cNMP-bd_dom_sf"/>
</dbReference>
<dbReference type="Gene3D" id="3.10.580.10">
    <property type="entry name" value="CBS-domain"/>
    <property type="match status" value="1"/>
</dbReference>
<dbReference type="PROSITE" id="PS51371">
    <property type="entry name" value="CBS"/>
    <property type="match status" value="2"/>
</dbReference>
<dbReference type="Pfam" id="PF00027">
    <property type="entry name" value="cNMP_binding"/>
    <property type="match status" value="1"/>
</dbReference>
<dbReference type="PROSITE" id="PS50042">
    <property type="entry name" value="CNMP_BINDING_3"/>
    <property type="match status" value="1"/>
</dbReference>
<dbReference type="SMART" id="SM00100">
    <property type="entry name" value="cNMP"/>
    <property type="match status" value="1"/>
</dbReference>
<dbReference type="SUPFAM" id="SSF51206">
    <property type="entry name" value="cAMP-binding domain-like"/>
    <property type="match status" value="1"/>
</dbReference>
<feature type="domain" description="CBS" evidence="4">
    <location>
        <begin position="221"/>
        <end position="277"/>
    </location>
</feature>
<dbReference type="InterPro" id="IPR005105">
    <property type="entry name" value="GlnD_Uridyltrans_N"/>
</dbReference>
<dbReference type="InterPro" id="IPR051462">
    <property type="entry name" value="CBS_domain-containing"/>
</dbReference>
<dbReference type="EMBL" id="CP126969">
    <property type="protein sequence ID" value="WIM68690.1"/>
    <property type="molecule type" value="Genomic_DNA"/>
</dbReference>
<evidence type="ECO:0000313" key="5">
    <source>
        <dbReference type="EMBL" id="WIM68690.1"/>
    </source>
</evidence>
<reference evidence="5 6" key="1">
    <citation type="submission" date="2023-05" db="EMBL/GenBank/DDBJ databases">
        <title>Corynebacterium suedekumii sp. nov. and Corynebacterium breve sp. nov. isolated from raw cow's milk.</title>
        <authorList>
            <person name="Baer M.K."/>
            <person name="Mehl L."/>
            <person name="Hellmuth R."/>
            <person name="Marke G."/>
            <person name="Lipski A."/>
        </authorList>
    </citation>
    <scope>NUCLEOTIDE SEQUENCE [LARGE SCALE GENOMIC DNA]</scope>
    <source>
        <strain evidence="5 6">R4</strain>
    </source>
</reference>
<dbReference type="InterPro" id="IPR043519">
    <property type="entry name" value="NT_sf"/>
</dbReference>
<dbReference type="SUPFAM" id="SSF81301">
    <property type="entry name" value="Nucleotidyltransferase"/>
    <property type="match status" value="1"/>
</dbReference>
<evidence type="ECO:0000256" key="1">
    <source>
        <dbReference type="ARBA" id="ARBA00022737"/>
    </source>
</evidence>
<dbReference type="PANTHER" id="PTHR48108:SF31">
    <property type="entry name" value="CBS DOMAIN AND CYCLIC NUCLEOTIDE-REGULATED NUCLEOTIDYLTRANSFERASE"/>
    <property type="match status" value="1"/>
</dbReference>
<evidence type="ECO:0000259" key="3">
    <source>
        <dbReference type="PROSITE" id="PS50042"/>
    </source>
</evidence>
<dbReference type="Proteomes" id="UP001225598">
    <property type="component" value="Chromosome"/>
</dbReference>
<protein>
    <submittedName>
        <fullName evidence="5">DUF294 nucleotidyltransferase-like domain-containing protein</fullName>
    </submittedName>
</protein>
<proteinExistence type="predicted"/>
<dbReference type="SMART" id="SM00116">
    <property type="entry name" value="CBS"/>
    <property type="match status" value="2"/>
</dbReference>
<dbReference type="CDD" id="cd05401">
    <property type="entry name" value="NT_GlnE_GlnD_like"/>
    <property type="match status" value="1"/>
</dbReference>
<evidence type="ECO:0000256" key="2">
    <source>
        <dbReference type="PROSITE-ProRule" id="PRU00703"/>
    </source>
</evidence>
<dbReference type="Gene3D" id="2.60.120.10">
    <property type="entry name" value="Jelly Rolls"/>
    <property type="match status" value="1"/>
</dbReference>
<evidence type="ECO:0000259" key="4">
    <source>
        <dbReference type="PROSITE" id="PS51371"/>
    </source>
</evidence>
<dbReference type="InterPro" id="IPR000595">
    <property type="entry name" value="cNMP-bd_dom"/>
</dbReference>
<dbReference type="CDD" id="cd04587">
    <property type="entry name" value="CBS_pair_CAP-ED_NT_Pol-beta-like_DUF294_assoc"/>
    <property type="match status" value="1"/>
</dbReference>
<dbReference type="SUPFAM" id="SSF54631">
    <property type="entry name" value="CBS-domain pair"/>
    <property type="match status" value="1"/>
</dbReference>
<feature type="domain" description="Cyclic nucleotide-binding" evidence="3">
    <location>
        <begin position="17"/>
        <end position="124"/>
    </location>
</feature>
<organism evidence="5 6">
    <name type="scientific">Corynebacterium breve</name>
    <dbReference type="NCBI Taxonomy" id="3049799"/>
    <lineage>
        <taxon>Bacteria</taxon>
        <taxon>Bacillati</taxon>
        <taxon>Actinomycetota</taxon>
        <taxon>Actinomycetes</taxon>
        <taxon>Mycobacteriales</taxon>
        <taxon>Corynebacteriaceae</taxon>
        <taxon>Corynebacterium</taxon>
    </lineage>
</organism>
<dbReference type="Pfam" id="PF10335">
    <property type="entry name" value="DUF294_C"/>
    <property type="match status" value="1"/>
</dbReference>
<keyword evidence="2" id="KW-0129">CBS domain</keyword>